<organism evidence="3 4">
    <name type="scientific">Candidatus Synechococcus spongiarum LMB bulk15M</name>
    <dbReference type="NCBI Taxonomy" id="1943582"/>
    <lineage>
        <taxon>Bacteria</taxon>
        <taxon>Bacillati</taxon>
        <taxon>Cyanobacteriota</taxon>
        <taxon>Cyanophyceae</taxon>
        <taxon>Synechococcales</taxon>
        <taxon>Synechococcaceae</taxon>
        <taxon>Synechococcus</taxon>
    </lineage>
</organism>
<gene>
    <name evidence="3" type="ORF">BV61_05730</name>
</gene>
<protein>
    <submittedName>
        <fullName evidence="3">Uncharacterized protein</fullName>
    </submittedName>
</protein>
<feature type="compositionally biased region" description="Basic and acidic residues" evidence="1">
    <location>
        <begin position="271"/>
        <end position="286"/>
    </location>
</feature>
<feature type="region of interest" description="Disordered" evidence="1">
    <location>
        <begin position="164"/>
        <end position="441"/>
    </location>
</feature>
<feature type="transmembrane region" description="Helical" evidence="2">
    <location>
        <begin position="34"/>
        <end position="58"/>
    </location>
</feature>
<dbReference type="EMBL" id="MWLD01000068">
    <property type="protein sequence ID" value="OOV30074.1"/>
    <property type="molecule type" value="Genomic_DNA"/>
</dbReference>
<feature type="compositionally biased region" description="Basic and acidic residues" evidence="1">
    <location>
        <begin position="359"/>
        <end position="369"/>
    </location>
</feature>
<evidence type="ECO:0000313" key="3">
    <source>
        <dbReference type="EMBL" id="OOV30074.1"/>
    </source>
</evidence>
<feature type="compositionally biased region" description="Acidic residues" evidence="1">
    <location>
        <begin position="213"/>
        <end position="223"/>
    </location>
</feature>
<sequence>MMAPGHPEHDLLGVVSLTLPEAWQHALNHLLNTVLAFSGLSLVLGYGALALALPLLLLPTAFPELSRPRDGLWSLVLAALAPLLLLNRLPVFSSAGFGELIATVLMARLAAEVGQGRWGALTPDQRVALRHLPRWRRAGTDLIAAVVQAATVAWSATTRTARTAWSAVSGPKDPVVQHQPGPAARQPAHNPARQHKQWIRPDPSDGTQVNQDQDGETSPEIPDEIPGTGAGASPAPGHASDAEPDRPVADGDGDQGSGSAQAGVEDTGIGAERETTPKQEHPDRPTVAEPVAEMVDDTPEEHGATEPAESAQPAQPPDGGDGDPGDAKGADGAPEVVESCADPLETESFEGFAATVVERGPESGDRAAEPSEAGAQPAQPLDETGNPEAGEADASVQDAENSTPIDIGPDNNPGYVAATGASRETTGASGAEAESAQPSRQDWVDADAVLHNFDEVDEVVRDSNSPTN</sequence>
<evidence type="ECO:0000256" key="1">
    <source>
        <dbReference type="SAM" id="MobiDB-lite"/>
    </source>
</evidence>
<proteinExistence type="predicted"/>
<evidence type="ECO:0000256" key="2">
    <source>
        <dbReference type="SAM" id="Phobius"/>
    </source>
</evidence>
<keyword evidence="2" id="KW-1133">Transmembrane helix</keyword>
<feature type="compositionally biased region" description="Basic and acidic residues" evidence="1">
    <location>
        <begin position="240"/>
        <end position="249"/>
    </location>
</feature>
<dbReference type="Proteomes" id="UP000242636">
    <property type="component" value="Unassembled WGS sequence"/>
</dbReference>
<accession>A0A1T1CNH5</accession>
<keyword evidence="2" id="KW-0472">Membrane</keyword>
<comment type="caution">
    <text evidence="3">The sequence shown here is derived from an EMBL/GenBank/DDBJ whole genome shotgun (WGS) entry which is preliminary data.</text>
</comment>
<name>A0A1T1CNH5_9SYNE</name>
<dbReference type="AlphaFoldDB" id="A0A1T1CNH5"/>
<evidence type="ECO:0000313" key="4">
    <source>
        <dbReference type="Proteomes" id="UP000242636"/>
    </source>
</evidence>
<keyword evidence="2" id="KW-0812">Transmembrane</keyword>
<feature type="transmembrane region" description="Helical" evidence="2">
    <location>
        <begin position="70"/>
        <end position="86"/>
    </location>
</feature>
<reference evidence="3 4" key="1">
    <citation type="submission" date="2017-02" db="EMBL/GenBank/DDBJ databases">
        <title>Draft Genome Sequences of 'Candidatus Synechococcus spongiarum', Cyanobacterial Symbionts of the Mediterranean Sponge Aplysina aerophoba from two locations.</title>
        <authorList>
            <person name="Slaby B.M."/>
            <person name="Hentschel U."/>
        </authorList>
    </citation>
    <scope>NUCLEOTIDE SEQUENCE [LARGE SCALE GENOMIC DNA]</scope>
    <source>
        <strain evidence="3">LMB bulk15M</strain>
    </source>
</reference>
<keyword evidence="4" id="KW-1185">Reference proteome</keyword>